<dbReference type="Gene3D" id="3.40.190.150">
    <property type="entry name" value="Bordetella uptake gene, domain 1"/>
    <property type="match status" value="1"/>
</dbReference>
<evidence type="ECO:0000313" key="4">
    <source>
        <dbReference type="Proteomes" id="UP001365405"/>
    </source>
</evidence>
<evidence type="ECO:0000256" key="1">
    <source>
        <dbReference type="ARBA" id="ARBA00006987"/>
    </source>
</evidence>
<evidence type="ECO:0000256" key="2">
    <source>
        <dbReference type="SAM" id="SignalP"/>
    </source>
</evidence>
<dbReference type="PANTHER" id="PTHR42928">
    <property type="entry name" value="TRICARBOXYLATE-BINDING PROTEIN"/>
    <property type="match status" value="1"/>
</dbReference>
<comment type="caution">
    <text evidence="3">The sequence shown here is derived from an EMBL/GenBank/DDBJ whole genome shotgun (WGS) entry which is preliminary data.</text>
</comment>
<reference evidence="3 4" key="1">
    <citation type="submission" date="2024-04" db="EMBL/GenBank/DDBJ databases">
        <title>Novel species of the genus Ideonella isolated from streams.</title>
        <authorList>
            <person name="Lu H."/>
        </authorList>
    </citation>
    <scope>NUCLEOTIDE SEQUENCE [LARGE SCALE GENOMIC DNA]</scope>
    <source>
        <strain evidence="3 4">DXS22W</strain>
    </source>
</reference>
<dbReference type="Gene3D" id="3.40.190.10">
    <property type="entry name" value="Periplasmic binding protein-like II"/>
    <property type="match status" value="1"/>
</dbReference>
<dbReference type="EMBL" id="JBBUTH010000010">
    <property type="protein sequence ID" value="MEK8052815.1"/>
    <property type="molecule type" value="Genomic_DNA"/>
</dbReference>
<evidence type="ECO:0000313" key="3">
    <source>
        <dbReference type="EMBL" id="MEK8052815.1"/>
    </source>
</evidence>
<dbReference type="PIRSF" id="PIRSF017082">
    <property type="entry name" value="YflP"/>
    <property type="match status" value="1"/>
</dbReference>
<organism evidence="3 4">
    <name type="scientific">Pseudaquabacterium inlustre</name>
    <dbReference type="NCBI Taxonomy" id="2984192"/>
    <lineage>
        <taxon>Bacteria</taxon>
        <taxon>Pseudomonadati</taxon>
        <taxon>Pseudomonadota</taxon>
        <taxon>Betaproteobacteria</taxon>
        <taxon>Burkholderiales</taxon>
        <taxon>Sphaerotilaceae</taxon>
        <taxon>Pseudaquabacterium</taxon>
    </lineage>
</organism>
<gene>
    <name evidence="3" type="ORF">AACH10_21370</name>
</gene>
<dbReference type="CDD" id="cd07012">
    <property type="entry name" value="PBP2_Bug_TTT"/>
    <property type="match status" value="1"/>
</dbReference>
<proteinExistence type="inferred from homology"/>
<dbReference type="Proteomes" id="UP001365405">
    <property type="component" value="Unassembled WGS sequence"/>
</dbReference>
<sequence length="330" mass="33787">MTLSANPSIVALAACAATLAMALQPAGAQPGGYPQQPVKLMVGFAAGGPSDLVARAFADQLGKATAQTVIVENKPGANAVLATEAVAAAKPDGLTLLAAATNHTMIPALYGGRIKFDAAKSFTPICTLASSATVLVVGPSLPVKTVAQFLERAKAKPGSLTFATPGQGSSPHLATEQFRKLTGVAMVHVPYKGAAPLVTDLLGGQVDLSFATLGSVLPHLKSGKLTALAVASRQRSALLPNVPTFDEAGVKGFTVDTWYGLLAPAGTSADAVRVLNREALEFARSPAVHERLASAGLEPQGVCGEPFAAQLAREIEANARIARELNLKVE</sequence>
<dbReference type="RefSeq" id="WP_341412539.1">
    <property type="nucleotide sequence ID" value="NZ_JBBUTH010000010.1"/>
</dbReference>
<keyword evidence="4" id="KW-1185">Reference proteome</keyword>
<comment type="similarity">
    <text evidence="1">Belongs to the UPF0065 (bug) family.</text>
</comment>
<dbReference type="InterPro" id="IPR042100">
    <property type="entry name" value="Bug_dom1"/>
</dbReference>
<dbReference type="Pfam" id="PF03401">
    <property type="entry name" value="TctC"/>
    <property type="match status" value="1"/>
</dbReference>
<keyword evidence="2" id="KW-0732">Signal</keyword>
<accession>A0ABU9CQ24</accession>
<protein>
    <submittedName>
        <fullName evidence="3">Tripartite tricarboxylate transporter substrate binding protein</fullName>
    </submittedName>
</protein>
<dbReference type="SUPFAM" id="SSF53850">
    <property type="entry name" value="Periplasmic binding protein-like II"/>
    <property type="match status" value="1"/>
</dbReference>
<feature type="signal peptide" evidence="2">
    <location>
        <begin position="1"/>
        <end position="22"/>
    </location>
</feature>
<feature type="chain" id="PRO_5046748881" evidence="2">
    <location>
        <begin position="23"/>
        <end position="330"/>
    </location>
</feature>
<dbReference type="PANTHER" id="PTHR42928:SF5">
    <property type="entry name" value="BLR1237 PROTEIN"/>
    <property type="match status" value="1"/>
</dbReference>
<dbReference type="InterPro" id="IPR005064">
    <property type="entry name" value="BUG"/>
</dbReference>
<name>A0ABU9CQ24_9BURK</name>